<name>K4LJK2_THEPS</name>
<dbReference type="HOGENOM" id="CLU_038355_1_0_9"/>
<accession>K4LJK2</accession>
<dbReference type="AlphaFoldDB" id="K4LJK2"/>
<evidence type="ECO:0000259" key="1">
    <source>
        <dbReference type="Pfam" id="PF04069"/>
    </source>
</evidence>
<dbReference type="STRING" id="1089553.Tph_c20380"/>
<dbReference type="eggNOG" id="COG1732">
    <property type="taxonomic scope" value="Bacteria"/>
</dbReference>
<dbReference type="InterPro" id="IPR007210">
    <property type="entry name" value="ABC_Gly_betaine_transp_sub-bd"/>
</dbReference>
<dbReference type="GO" id="GO:0022857">
    <property type="term" value="F:transmembrane transporter activity"/>
    <property type="evidence" value="ECO:0007669"/>
    <property type="project" value="InterPro"/>
</dbReference>
<dbReference type="PROSITE" id="PS51257">
    <property type="entry name" value="PROKAR_LIPOPROTEIN"/>
    <property type="match status" value="1"/>
</dbReference>
<protein>
    <submittedName>
        <fullName evidence="2">ABC-type glycine betaine transport system, substrate-binding domain protein</fullName>
    </submittedName>
</protein>
<dbReference type="EMBL" id="CP003732">
    <property type="protein sequence ID" value="AFV12232.1"/>
    <property type="molecule type" value="Genomic_DNA"/>
</dbReference>
<organism evidence="2 3">
    <name type="scientific">Thermacetogenium phaeum (strain ATCC BAA-254 / DSM 26808 / PB)</name>
    <dbReference type="NCBI Taxonomy" id="1089553"/>
    <lineage>
        <taxon>Bacteria</taxon>
        <taxon>Bacillati</taxon>
        <taxon>Bacillota</taxon>
        <taxon>Clostridia</taxon>
        <taxon>Thermoanaerobacterales</taxon>
        <taxon>Thermoanaerobacteraceae</taxon>
        <taxon>Thermacetogenium</taxon>
    </lineage>
</organism>
<dbReference type="GO" id="GO:0043190">
    <property type="term" value="C:ATP-binding cassette (ABC) transporter complex"/>
    <property type="evidence" value="ECO:0007669"/>
    <property type="project" value="InterPro"/>
</dbReference>
<gene>
    <name evidence="2" type="ordered locus">Tph_c20380</name>
</gene>
<sequence>MRKLFHYGMALLLVLALLVGAGGCSGSSSETTGEKPTIVVGSKTFTEALLLGTMTYYYLQDLGYPVENKVGLGELAVIRPALESGEIGCYWEYTGTVLINVMQHEPSFDEEESFNLVKEWDAKNGIIWLDYAPLNDTYGIMVRKDIADKYNLKTTSELIEQIKKGEKLRFVSTQEYNERPDGLAHFEEVYGFKYPRDLVINAALNVGYEALKTGQAEVGLAFTTDARVKAYNLVMLEDDKKCFPVYNAAPLFRKEILEAYPEIPEQMKKLSSLLDNDTIMELNKQVDVDKKSVGEVAKDFLKKNGLIK</sequence>
<dbReference type="Proteomes" id="UP000000467">
    <property type="component" value="Chromosome"/>
</dbReference>
<keyword evidence="3" id="KW-1185">Reference proteome</keyword>
<dbReference type="Pfam" id="PF04069">
    <property type="entry name" value="OpuAC"/>
    <property type="match status" value="1"/>
</dbReference>
<dbReference type="OrthoDB" id="9801163at2"/>
<dbReference type="KEGG" id="tpz:Tph_c20380"/>
<reference evidence="2 3" key="1">
    <citation type="journal article" date="2012" name="BMC Genomics">
        <title>Genome-guided analysis of physiological and morphological traits of the fermentative acetate oxidizer Thermacetogenium phaeum.</title>
        <authorList>
            <person name="Oehler D."/>
            <person name="Poehlein A."/>
            <person name="Leimbach A."/>
            <person name="Muller N."/>
            <person name="Daniel R."/>
            <person name="Gottschalk G."/>
            <person name="Schink B."/>
        </authorList>
    </citation>
    <scope>NUCLEOTIDE SEQUENCE [LARGE SCALE GENOMIC DNA]</scope>
    <source>
        <strain evidence="3">ATCC BAA-254 / DSM 26808 / PB</strain>
    </source>
</reference>
<feature type="domain" description="ABC-type glycine betaine transport system substrate-binding" evidence="1">
    <location>
        <begin position="37"/>
        <end position="303"/>
    </location>
</feature>
<evidence type="ECO:0000313" key="2">
    <source>
        <dbReference type="EMBL" id="AFV12232.1"/>
    </source>
</evidence>
<dbReference type="Gene3D" id="3.40.190.10">
    <property type="entry name" value="Periplasmic binding protein-like II"/>
    <property type="match status" value="1"/>
</dbReference>
<dbReference type="SUPFAM" id="SSF53850">
    <property type="entry name" value="Periplasmic binding protein-like II"/>
    <property type="match status" value="1"/>
</dbReference>
<evidence type="ECO:0000313" key="3">
    <source>
        <dbReference type="Proteomes" id="UP000000467"/>
    </source>
</evidence>
<proteinExistence type="predicted"/>
<dbReference type="Gene3D" id="3.40.190.120">
    <property type="entry name" value="Osmoprotection protein (prox), domain 2"/>
    <property type="match status" value="1"/>
</dbReference>